<proteinExistence type="predicted"/>
<organism evidence="1 2">
    <name type="scientific">Pseudomonas cerasi</name>
    <dbReference type="NCBI Taxonomy" id="1583341"/>
    <lineage>
        <taxon>Bacteria</taxon>
        <taxon>Pseudomonadati</taxon>
        <taxon>Pseudomonadota</taxon>
        <taxon>Gammaproteobacteria</taxon>
        <taxon>Pseudomonadales</taxon>
        <taxon>Pseudomonadaceae</taxon>
        <taxon>Pseudomonas</taxon>
    </lineage>
</organism>
<evidence type="ECO:0000313" key="1">
    <source>
        <dbReference type="EMBL" id="SOS21792.1"/>
    </source>
</evidence>
<evidence type="ECO:0000313" key="2">
    <source>
        <dbReference type="Proteomes" id="UP000239025"/>
    </source>
</evidence>
<dbReference type="EMBL" id="LT963395">
    <property type="protein sequence ID" value="SOS21792.1"/>
    <property type="molecule type" value="Genomic_DNA"/>
</dbReference>
<accession>A0A193SSA2</accession>
<gene>
    <name evidence="1" type="ORF">PL963_03705</name>
</gene>
<sequence>MTIVPMLRVGMQFVTLRVTNLRRAAYLGQDAERPERYSHAERWNDELRLKMTIVPMLRVGMQFVTLRVTNLRRTAYLGQDAERPDRHSHAERWNDELRLKMTIVPMLRVGMQFVTLCVTNLRRAAYLGQDAERPERHSHAERWNDELRLKMTCVSNKHGEHTGAGSYRFSRTCRSTAPEYHTQRIARIVQLHQRSVACAQRVAVLDGGEDCLVTRHGQFVQVRAFVGVFECFAQRQ</sequence>
<protein>
    <submittedName>
        <fullName evidence="1">Uncharacterized protein</fullName>
    </submittedName>
</protein>
<dbReference type="AlphaFoldDB" id="A0A193SSA2"/>
<name>A0A193SSA2_9PSED</name>
<keyword evidence="2" id="KW-1185">Reference proteome</keyword>
<dbReference type="Proteomes" id="UP000239025">
    <property type="component" value="Chromosome 1"/>
</dbReference>
<reference evidence="2" key="1">
    <citation type="submission" date="2017-11" db="EMBL/GenBank/DDBJ databases">
        <authorList>
            <person name="Blom J."/>
        </authorList>
    </citation>
    <scope>NUCLEOTIDE SEQUENCE [LARGE SCALE GENOMIC DNA]</scope>
</reference>